<dbReference type="SUPFAM" id="SSF50104">
    <property type="entry name" value="Translation proteins SH3-like domain"/>
    <property type="match status" value="1"/>
</dbReference>
<dbReference type="GO" id="GO:0006412">
    <property type="term" value="P:translation"/>
    <property type="evidence" value="ECO:0007669"/>
    <property type="project" value="InterPro"/>
</dbReference>
<gene>
    <name evidence="4" type="ORF">TEA_012810</name>
</gene>
<keyword evidence="2" id="KW-0689">Ribosomal protein</keyword>
<proteinExistence type="inferred from homology"/>
<dbReference type="InterPro" id="IPR036948">
    <property type="entry name" value="Ribosomal_eL21_sf"/>
</dbReference>
<dbReference type="FunFam" id="6.10.250.3260:FF:000002">
    <property type="entry name" value="60S ribosomal protein L21"/>
    <property type="match status" value="1"/>
</dbReference>
<dbReference type="PROSITE" id="PS01171">
    <property type="entry name" value="RIBOSOMAL_L21E"/>
    <property type="match status" value="1"/>
</dbReference>
<evidence type="ECO:0000256" key="1">
    <source>
        <dbReference type="ARBA" id="ARBA00008427"/>
    </source>
</evidence>
<dbReference type="Gene3D" id="2.30.30.70">
    <property type="entry name" value="Ribosomal protein L21"/>
    <property type="match status" value="1"/>
</dbReference>
<protein>
    <recommendedName>
        <fullName evidence="6">60S ribosomal protein L21</fullName>
    </recommendedName>
</protein>
<dbReference type="GO" id="GO:1990904">
    <property type="term" value="C:ribonucleoprotein complex"/>
    <property type="evidence" value="ECO:0007669"/>
    <property type="project" value="UniProtKB-KW"/>
</dbReference>
<dbReference type="STRING" id="542762.A0A4S4EAA1"/>
<dbReference type="Gene3D" id="6.10.250.3260">
    <property type="match status" value="1"/>
</dbReference>
<dbReference type="FunFam" id="2.30.30.70:FF:000001">
    <property type="entry name" value="60S ribosomal protein L21"/>
    <property type="match status" value="1"/>
</dbReference>
<evidence type="ECO:0008006" key="6">
    <source>
        <dbReference type="Google" id="ProtNLM"/>
    </source>
</evidence>
<dbReference type="GO" id="GO:0005840">
    <property type="term" value="C:ribosome"/>
    <property type="evidence" value="ECO:0007669"/>
    <property type="project" value="UniProtKB-KW"/>
</dbReference>
<evidence type="ECO:0000256" key="2">
    <source>
        <dbReference type="ARBA" id="ARBA00022980"/>
    </source>
</evidence>
<name>A0A4S4EAA1_CAMSN</name>
<comment type="caution">
    <text evidence="4">The sequence shown here is derived from an EMBL/GenBank/DDBJ whole genome shotgun (WGS) entry which is preliminary data.</text>
</comment>
<evidence type="ECO:0000313" key="4">
    <source>
        <dbReference type="EMBL" id="THG13073.1"/>
    </source>
</evidence>
<dbReference type="EMBL" id="SDRB02006115">
    <property type="protein sequence ID" value="THG13073.1"/>
    <property type="molecule type" value="Genomic_DNA"/>
</dbReference>
<evidence type="ECO:0000256" key="3">
    <source>
        <dbReference type="ARBA" id="ARBA00023274"/>
    </source>
</evidence>
<dbReference type="InterPro" id="IPR001147">
    <property type="entry name" value="Ribosomal_eL21"/>
</dbReference>
<dbReference type="InterPro" id="IPR018259">
    <property type="entry name" value="Ribosomal_eL21_CS"/>
</dbReference>
<dbReference type="InterPro" id="IPR008991">
    <property type="entry name" value="Translation_prot_SH3-like_sf"/>
</dbReference>
<dbReference type="PANTHER" id="PTHR20981">
    <property type="entry name" value="60S RIBOSOMAL PROTEIN L21"/>
    <property type="match status" value="1"/>
</dbReference>
<accession>A0A4S4EAA1</accession>
<evidence type="ECO:0000313" key="5">
    <source>
        <dbReference type="Proteomes" id="UP000306102"/>
    </source>
</evidence>
<dbReference type="AlphaFoldDB" id="A0A4S4EAA1"/>
<organism evidence="4 5">
    <name type="scientific">Camellia sinensis var. sinensis</name>
    <name type="common">China tea</name>
    <dbReference type="NCBI Taxonomy" id="542762"/>
    <lineage>
        <taxon>Eukaryota</taxon>
        <taxon>Viridiplantae</taxon>
        <taxon>Streptophyta</taxon>
        <taxon>Embryophyta</taxon>
        <taxon>Tracheophyta</taxon>
        <taxon>Spermatophyta</taxon>
        <taxon>Magnoliopsida</taxon>
        <taxon>eudicotyledons</taxon>
        <taxon>Gunneridae</taxon>
        <taxon>Pentapetalae</taxon>
        <taxon>asterids</taxon>
        <taxon>Ericales</taxon>
        <taxon>Theaceae</taxon>
        <taxon>Camellia</taxon>
    </lineage>
</organism>
<dbReference type="Proteomes" id="UP000306102">
    <property type="component" value="Unassembled WGS sequence"/>
</dbReference>
<keyword evidence="3" id="KW-0687">Ribonucleoprotein</keyword>
<dbReference type="Pfam" id="PF01157">
    <property type="entry name" value="Ribosomal_L21e"/>
    <property type="match status" value="1"/>
</dbReference>
<sequence length="161" mass="18056">MAGGHGLRSRTRGLFSRGIRKKGTIGSSTYLRTYRKGDYVDVKVNGGVHSGMPHKLYHGRTGKVWNVAKRAIGVEVNKQVGKRRIIKKRIHVGIQHVQPSRCTEDFNMRMMKNEQLKLEAKARGLVISTKRQPECPKSGFMVESPILETVSSIPYGIVNDL</sequence>
<comment type="similarity">
    <text evidence="1">Belongs to the eukaryotic ribosomal protein eL21 family.</text>
</comment>
<keyword evidence="5" id="KW-1185">Reference proteome</keyword>
<reference evidence="4 5" key="1">
    <citation type="journal article" date="2018" name="Proc. Natl. Acad. Sci. U.S.A.">
        <title>Draft genome sequence of Camellia sinensis var. sinensis provides insights into the evolution of the tea genome and tea quality.</title>
        <authorList>
            <person name="Wei C."/>
            <person name="Yang H."/>
            <person name="Wang S."/>
            <person name="Zhao J."/>
            <person name="Liu C."/>
            <person name="Gao L."/>
            <person name="Xia E."/>
            <person name="Lu Y."/>
            <person name="Tai Y."/>
            <person name="She G."/>
            <person name="Sun J."/>
            <person name="Cao H."/>
            <person name="Tong W."/>
            <person name="Gao Q."/>
            <person name="Li Y."/>
            <person name="Deng W."/>
            <person name="Jiang X."/>
            <person name="Wang W."/>
            <person name="Chen Q."/>
            <person name="Zhang S."/>
            <person name="Li H."/>
            <person name="Wu J."/>
            <person name="Wang P."/>
            <person name="Li P."/>
            <person name="Shi C."/>
            <person name="Zheng F."/>
            <person name="Jian J."/>
            <person name="Huang B."/>
            <person name="Shan D."/>
            <person name="Shi M."/>
            <person name="Fang C."/>
            <person name="Yue Y."/>
            <person name="Li F."/>
            <person name="Li D."/>
            <person name="Wei S."/>
            <person name="Han B."/>
            <person name="Jiang C."/>
            <person name="Yin Y."/>
            <person name="Xia T."/>
            <person name="Zhang Z."/>
            <person name="Bennetzen J.L."/>
            <person name="Zhao S."/>
            <person name="Wan X."/>
        </authorList>
    </citation>
    <scope>NUCLEOTIDE SEQUENCE [LARGE SCALE GENOMIC DNA]</scope>
    <source>
        <strain evidence="5">cv. Shuchazao</strain>
        <tissue evidence="4">Leaf</tissue>
    </source>
</reference>
<dbReference type="GO" id="GO:0003735">
    <property type="term" value="F:structural constituent of ribosome"/>
    <property type="evidence" value="ECO:0007669"/>
    <property type="project" value="InterPro"/>
</dbReference>